<protein>
    <submittedName>
        <fullName evidence="2">Phosphohydrolase</fullName>
    </submittedName>
</protein>
<dbReference type="Proteomes" id="UP000730161">
    <property type="component" value="Unassembled WGS sequence"/>
</dbReference>
<organism evidence="2 3">
    <name type="scientific">Methanocalculus chunghsingensis</name>
    <dbReference type="NCBI Taxonomy" id="156457"/>
    <lineage>
        <taxon>Archaea</taxon>
        <taxon>Methanobacteriati</taxon>
        <taxon>Methanobacteriota</taxon>
        <taxon>Stenosarchaea group</taxon>
        <taxon>Methanomicrobia</taxon>
        <taxon>Methanomicrobiales</taxon>
        <taxon>Methanocalculaceae</taxon>
        <taxon>Methanocalculus</taxon>
    </lineage>
</organism>
<reference evidence="2" key="1">
    <citation type="submission" date="2014-12" db="EMBL/GenBank/DDBJ databases">
        <authorList>
            <person name="Huang H.-H."/>
            <person name="Chen S.-C."/>
            <person name="Lai M.-C."/>
        </authorList>
    </citation>
    <scope>NUCLEOTIDE SEQUENCE</scope>
    <source>
        <strain evidence="2">K1F9705b</strain>
    </source>
</reference>
<sequence length="162" mass="17921">MSEDACIDHLLGAGCTKKVIAHSRAVRRVVDAYTDDEAVVPCLVRCGALLHDIGRSMTHDLDHAETGGDICRERGIPEPLSRIVACHLGAGQTAEECLQLGLIPRDAMPQTLSEKIVAHADNCVRGASEIHIEERMIRIADLPRTKRKRTYRLALEMELFRS</sequence>
<evidence type="ECO:0000259" key="1">
    <source>
        <dbReference type="SMART" id="SM00471"/>
    </source>
</evidence>
<gene>
    <name evidence="2" type="ORF">RJ53_01835</name>
</gene>
<dbReference type="PANTHER" id="PTHR38659">
    <property type="entry name" value="METAL-DEPENDENT PHOSPHOHYDROLASE"/>
    <property type="match status" value="1"/>
</dbReference>
<accession>A0A8J7W684</accession>
<feature type="domain" description="HD/PDEase" evidence="1">
    <location>
        <begin position="15"/>
        <end position="135"/>
    </location>
</feature>
<proteinExistence type="predicted"/>
<dbReference type="SMART" id="SM00471">
    <property type="entry name" value="HDc"/>
    <property type="match status" value="1"/>
</dbReference>
<dbReference type="Gene3D" id="1.10.3210.10">
    <property type="entry name" value="Hypothetical protein af1432"/>
    <property type="match status" value="1"/>
</dbReference>
<name>A0A8J7W684_9EURY</name>
<evidence type="ECO:0000313" key="2">
    <source>
        <dbReference type="EMBL" id="MBR1368303.1"/>
    </source>
</evidence>
<dbReference type="AlphaFoldDB" id="A0A8J7W684"/>
<evidence type="ECO:0000313" key="3">
    <source>
        <dbReference type="Proteomes" id="UP000730161"/>
    </source>
</evidence>
<dbReference type="CDD" id="cd00077">
    <property type="entry name" value="HDc"/>
    <property type="match status" value="1"/>
</dbReference>
<dbReference type="Pfam" id="PF01966">
    <property type="entry name" value="HD"/>
    <property type="match status" value="1"/>
</dbReference>
<keyword evidence="3" id="KW-1185">Reference proteome</keyword>
<dbReference type="InterPro" id="IPR006675">
    <property type="entry name" value="HDIG_dom"/>
</dbReference>
<dbReference type="EMBL" id="JWHL01000002">
    <property type="protein sequence ID" value="MBR1368303.1"/>
    <property type="molecule type" value="Genomic_DNA"/>
</dbReference>
<dbReference type="NCBIfam" id="TIGR00277">
    <property type="entry name" value="HDIG"/>
    <property type="match status" value="1"/>
</dbReference>
<comment type="caution">
    <text evidence="2">The sequence shown here is derived from an EMBL/GenBank/DDBJ whole genome shotgun (WGS) entry which is preliminary data.</text>
</comment>
<dbReference type="PANTHER" id="PTHR38659:SF2">
    <property type="entry name" value="HDIG DOMAIN PROTEIN"/>
    <property type="match status" value="1"/>
</dbReference>
<dbReference type="InterPro" id="IPR006674">
    <property type="entry name" value="HD_domain"/>
</dbReference>
<dbReference type="SUPFAM" id="SSF109604">
    <property type="entry name" value="HD-domain/PDEase-like"/>
    <property type="match status" value="1"/>
</dbReference>
<dbReference type="InterPro" id="IPR003607">
    <property type="entry name" value="HD/PDEase_dom"/>
</dbReference>